<feature type="compositionally biased region" description="Polar residues" evidence="1">
    <location>
        <begin position="282"/>
        <end position="294"/>
    </location>
</feature>
<dbReference type="GO" id="GO:0005739">
    <property type="term" value="C:mitochondrion"/>
    <property type="evidence" value="ECO:0007669"/>
    <property type="project" value="TreeGrafter"/>
</dbReference>
<feature type="compositionally biased region" description="Low complexity" evidence="1">
    <location>
        <begin position="146"/>
        <end position="207"/>
    </location>
</feature>
<dbReference type="EMBL" id="SGPK01000001">
    <property type="protein sequence ID" value="THH12336.1"/>
    <property type="molecule type" value="Genomic_DNA"/>
</dbReference>
<dbReference type="Proteomes" id="UP000308199">
    <property type="component" value="Unassembled WGS sequence"/>
</dbReference>
<gene>
    <name evidence="3" type="ORF">EW145_g4</name>
</gene>
<organism evidence="3 4">
    <name type="scientific">Phellinidium pouzarii</name>
    <dbReference type="NCBI Taxonomy" id="167371"/>
    <lineage>
        <taxon>Eukaryota</taxon>
        <taxon>Fungi</taxon>
        <taxon>Dikarya</taxon>
        <taxon>Basidiomycota</taxon>
        <taxon>Agaricomycotina</taxon>
        <taxon>Agaricomycetes</taxon>
        <taxon>Hymenochaetales</taxon>
        <taxon>Hymenochaetaceae</taxon>
        <taxon>Phellinidium</taxon>
    </lineage>
</organism>
<accession>A0A4S4LJT1</accession>
<feature type="compositionally biased region" description="Basic and acidic residues" evidence="1">
    <location>
        <begin position="24"/>
        <end position="45"/>
    </location>
</feature>
<proteinExistence type="predicted"/>
<evidence type="ECO:0000313" key="4">
    <source>
        <dbReference type="Proteomes" id="UP000308199"/>
    </source>
</evidence>
<feature type="compositionally biased region" description="Low complexity" evidence="1">
    <location>
        <begin position="329"/>
        <end position="342"/>
    </location>
</feature>
<dbReference type="Gene3D" id="3.40.50.720">
    <property type="entry name" value="NAD(P)-binding Rossmann-like Domain"/>
    <property type="match status" value="1"/>
</dbReference>
<comment type="caution">
    <text evidence="3">The sequence shown here is derived from an EMBL/GenBank/DDBJ whole genome shotgun (WGS) entry which is preliminary data.</text>
</comment>
<evidence type="ECO:0000313" key="3">
    <source>
        <dbReference type="EMBL" id="THH12336.1"/>
    </source>
</evidence>
<dbReference type="OrthoDB" id="201656at2759"/>
<dbReference type="AlphaFoldDB" id="A0A4S4LJT1"/>
<dbReference type="Pfam" id="PF08240">
    <property type="entry name" value="ADH_N"/>
    <property type="match status" value="1"/>
</dbReference>
<dbReference type="SUPFAM" id="SSF50129">
    <property type="entry name" value="GroES-like"/>
    <property type="match status" value="1"/>
</dbReference>
<feature type="domain" description="Alcohol dehydrogenase-like N-terminal" evidence="2">
    <location>
        <begin position="501"/>
        <end position="586"/>
    </location>
</feature>
<feature type="compositionally biased region" description="Polar residues" evidence="1">
    <location>
        <begin position="351"/>
        <end position="360"/>
    </location>
</feature>
<feature type="region of interest" description="Disordered" evidence="1">
    <location>
        <begin position="242"/>
        <end position="369"/>
    </location>
</feature>
<name>A0A4S4LJT1_9AGAM</name>
<dbReference type="PANTHER" id="PTHR11695">
    <property type="entry name" value="ALCOHOL DEHYDROGENASE RELATED"/>
    <property type="match status" value="1"/>
</dbReference>
<dbReference type="PANTHER" id="PTHR11695:SF294">
    <property type="entry name" value="RETICULON-4-INTERACTING PROTEIN 1, MITOCHONDRIAL"/>
    <property type="match status" value="1"/>
</dbReference>
<dbReference type="SUPFAM" id="SSF51735">
    <property type="entry name" value="NAD(P)-binding Rossmann-fold domains"/>
    <property type="match status" value="1"/>
</dbReference>
<evidence type="ECO:0000259" key="2">
    <source>
        <dbReference type="Pfam" id="PF08240"/>
    </source>
</evidence>
<feature type="compositionally biased region" description="Basic and acidic residues" evidence="1">
    <location>
        <begin position="84"/>
        <end position="94"/>
    </location>
</feature>
<reference evidence="3 4" key="1">
    <citation type="submission" date="2019-02" db="EMBL/GenBank/DDBJ databases">
        <title>Genome sequencing of the rare red list fungi Phellinidium pouzarii.</title>
        <authorList>
            <person name="Buettner E."/>
            <person name="Kellner H."/>
        </authorList>
    </citation>
    <scope>NUCLEOTIDE SEQUENCE [LARGE SCALE GENOMIC DNA]</scope>
    <source>
        <strain evidence="3 4">DSM 108285</strain>
    </source>
</reference>
<dbReference type="InterPro" id="IPR036291">
    <property type="entry name" value="NAD(P)-bd_dom_sf"/>
</dbReference>
<protein>
    <recommendedName>
        <fullName evidence="2">Alcohol dehydrogenase-like N-terminal domain-containing protein</fullName>
    </recommendedName>
</protein>
<dbReference type="InterPro" id="IPR011032">
    <property type="entry name" value="GroES-like_sf"/>
</dbReference>
<sequence length="837" mass="89694">MPKPTLLQRLFNTPSQSYSSPDAASHRPLDAHNFHSVKNDMRRAAAEIMAGASVSRSVRSVPSKPSRRASTRSPQALPASDSKTTSKVEDKSKNESNSNSDSSDEFFTPDTSPRESCCEDVSAAPHPSGSEEEDVTAPATTHDLHPPLSHSRSPSSASCSTLSVASTSTVANSLTHSETSWPSSRSASSSRATTPAQSDNTCSSSTRSSRRKRGQSMQISYTGDDWAKDVRWLVGPLVDSKAAIPLSSGPNPKRGQMHRPPEPNMPSSAPAPVQKRAHVAQRRSNSIGSQSTGHRSVGKRRMSAVWEEDEGDDQSGNVPPRRVHTDPAPLSSLGRSRTTSSPYGIPHRTHPSSLLSSGTAVSMPRDSVYTSPSLTVDLPVPLPVSDGGTPSGFTSLVLPRAAFTPSNKRYSLRFGSDSHIDITRSGLSQTTMSTISITKNAAAATHGGRTRSLSFSSFTVSAPGSETKIKLSSATPARLLTTLPSPLSFTSITPPPSKVHSNQVMVQVHAVGVDGLDDHIVSEKAARTDCYGFVPGRSFVGRAVECGFEVNSVSKSDWVIGLLDVRKCGALAEFIVVDKRRLARCPRPSSILTLEQLALLPLCGVPAHRAVRTSLDVQENGRALVLQGHDGAGALAVQELAASNMHVTVQVPSSISALADKHSKKYAESVRLAEEQVRRWGADSVCIDDAIAAVESFEDKSFDLVIDTIGGRRMWDVCRRILRTHGQFTTLVGESRQAVPSMHAHVRANMRSLRRAFVKDKKALGYALVSPAADVDLDGEDVRDSLLATVALATSNVYMPRVEAARCVQFESTPTLFTASERTPLKEGRTGVVRIVD</sequence>
<evidence type="ECO:0000256" key="1">
    <source>
        <dbReference type="SAM" id="MobiDB-lite"/>
    </source>
</evidence>
<feature type="compositionally biased region" description="Low complexity" evidence="1">
    <location>
        <begin position="52"/>
        <end position="64"/>
    </location>
</feature>
<feature type="compositionally biased region" description="Polar residues" evidence="1">
    <location>
        <begin position="10"/>
        <end position="22"/>
    </location>
</feature>
<dbReference type="InterPro" id="IPR013154">
    <property type="entry name" value="ADH-like_N"/>
</dbReference>
<dbReference type="Gene3D" id="3.90.180.10">
    <property type="entry name" value="Medium-chain alcohol dehydrogenases, catalytic domain"/>
    <property type="match status" value="1"/>
</dbReference>
<keyword evidence="4" id="KW-1185">Reference proteome</keyword>
<feature type="region of interest" description="Disordered" evidence="1">
    <location>
        <begin position="1"/>
        <end position="220"/>
    </location>
</feature>
<dbReference type="InterPro" id="IPR050700">
    <property type="entry name" value="YIM1/Zinc_Alcohol_DH_Fams"/>
</dbReference>